<evidence type="ECO:0000313" key="3">
    <source>
        <dbReference type="Proteomes" id="UP001500748"/>
    </source>
</evidence>
<comment type="caution">
    <text evidence="2">The sequence shown here is derived from an EMBL/GenBank/DDBJ whole genome shotgun (WGS) entry which is preliminary data.</text>
</comment>
<proteinExistence type="predicted"/>
<evidence type="ECO:0000313" key="2">
    <source>
        <dbReference type="EMBL" id="GAA3771379.1"/>
    </source>
</evidence>
<organism evidence="2 3">
    <name type="scientific">Flavobacterium ginsengiterrae</name>
    <dbReference type="NCBI Taxonomy" id="871695"/>
    <lineage>
        <taxon>Bacteria</taxon>
        <taxon>Pseudomonadati</taxon>
        <taxon>Bacteroidota</taxon>
        <taxon>Flavobacteriia</taxon>
        <taxon>Flavobacteriales</taxon>
        <taxon>Flavobacteriaceae</taxon>
        <taxon>Flavobacterium</taxon>
    </lineage>
</organism>
<evidence type="ECO:0000259" key="1">
    <source>
        <dbReference type="Pfam" id="PF13628"/>
    </source>
</evidence>
<reference evidence="3" key="1">
    <citation type="journal article" date="2019" name="Int. J. Syst. Evol. Microbiol.">
        <title>The Global Catalogue of Microorganisms (GCM) 10K type strain sequencing project: providing services to taxonomists for standard genome sequencing and annotation.</title>
        <authorList>
            <consortium name="The Broad Institute Genomics Platform"/>
            <consortium name="The Broad Institute Genome Sequencing Center for Infectious Disease"/>
            <person name="Wu L."/>
            <person name="Ma J."/>
        </authorList>
    </citation>
    <scope>NUCLEOTIDE SEQUENCE [LARGE SCALE GENOMIC DNA]</scope>
    <source>
        <strain evidence="3">JCM 17337</strain>
    </source>
</reference>
<protein>
    <recommendedName>
        <fullName evidence="1">DUF4142 domain-containing protein</fullName>
    </recommendedName>
</protein>
<gene>
    <name evidence="2" type="ORF">GCM10022423_26820</name>
</gene>
<keyword evidence="3" id="KW-1185">Reference proteome</keyword>
<accession>A0ABP7GV82</accession>
<dbReference type="InterPro" id="IPR025419">
    <property type="entry name" value="DUF4142"/>
</dbReference>
<sequence length="192" mass="22081">MKANPVLKATIFKVLFLLIILCVSSCKKNNSIESTFKKNEAFTKNEEEETIAFFFIETANVGKTIISKSQIAQQKSSENSIVILGKKIESHQNQLLQEVTELANKKLLIISEINATHRRDTYELITANSSNFDKVYLNSMKKCLEEQIRLLENVSKETNDKIILKLVLKYLPEQFDLLRETEVLIKQKKLNN</sequence>
<name>A0ABP7GV82_9FLAO</name>
<dbReference type="Pfam" id="PF13628">
    <property type="entry name" value="DUF4142"/>
    <property type="match status" value="1"/>
</dbReference>
<dbReference type="RefSeq" id="WP_345145125.1">
    <property type="nucleotide sequence ID" value="NZ_BAABDU010000004.1"/>
</dbReference>
<feature type="domain" description="DUF4142" evidence="1">
    <location>
        <begin position="58"/>
        <end position="173"/>
    </location>
</feature>
<dbReference type="Proteomes" id="UP001500748">
    <property type="component" value="Unassembled WGS sequence"/>
</dbReference>
<dbReference type="EMBL" id="BAABDU010000004">
    <property type="protein sequence ID" value="GAA3771379.1"/>
    <property type="molecule type" value="Genomic_DNA"/>
</dbReference>